<proteinExistence type="predicted"/>
<evidence type="ECO:0000313" key="2">
    <source>
        <dbReference type="EMBL" id="GHB90316.1"/>
    </source>
</evidence>
<sequence>MLSMKFVTSLRFAFALMVLFSGSALRAQVEEGQKLEPELGVYMPIDEAKWGAAEANLRIVNNNFQMYFLDADKLLIKPPLEDVIVHYSNFIKKSNADLTIVLKKDGMMLTSNRVISPPYRYQVRVFLKKMVTPTEYYKEPYEEKEYIGMHMINQLGGEFYDKSKTEPVSVPVEVEAAAEEPVKDEATKS</sequence>
<feature type="chain" id="PRO_5035236227" evidence="1">
    <location>
        <begin position="27"/>
        <end position="189"/>
    </location>
</feature>
<dbReference type="Proteomes" id="UP000642829">
    <property type="component" value="Unassembled WGS sequence"/>
</dbReference>
<name>A0A8J3D8N0_9BACT</name>
<organism evidence="2 3">
    <name type="scientific">Cerasicoccus arenae</name>
    <dbReference type="NCBI Taxonomy" id="424488"/>
    <lineage>
        <taxon>Bacteria</taxon>
        <taxon>Pseudomonadati</taxon>
        <taxon>Verrucomicrobiota</taxon>
        <taxon>Opitutia</taxon>
        <taxon>Puniceicoccales</taxon>
        <taxon>Cerasicoccaceae</taxon>
        <taxon>Cerasicoccus</taxon>
    </lineage>
</organism>
<protein>
    <submittedName>
        <fullName evidence="2">Uncharacterized protein</fullName>
    </submittedName>
</protein>
<reference evidence="2" key="1">
    <citation type="journal article" date="2014" name="Int. J. Syst. Evol. Microbiol.">
        <title>Complete genome sequence of Corynebacterium casei LMG S-19264T (=DSM 44701T), isolated from a smear-ripened cheese.</title>
        <authorList>
            <consortium name="US DOE Joint Genome Institute (JGI-PGF)"/>
            <person name="Walter F."/>
            <person name="Albersmeier A."/>
            <person name="Kalinowski J."/>
            <person name="Ruckert C."/>
        </authorList>
    </citation>
    <scope>NUCLEOTIDE SEQUENCE</scope>
    <source>
        <strain evidence="2">KCTC 12870</strain>
    </source>
</reference>
<dbReference type="AlphaFoldDB" id="A0A8J3D8N0"/>
<evidence type="ECO:0000313" key="3">
    <source>
        <dbReference type="Proteomes" id="UP000642829"/>
    </source>
</evidence>
<reference evidence="2" key="2">
    <citation type="submission" date="2020-09" db="EMBL/GenBank/DDBJ databases">
        <authorList>
            <person name="Sun Q."/>
            <person name="Kim S."/>
        </authorList>
    </citation>
    <scope>NUCLEOTIDE SEQUENCE</scope>
    <source>
        <strain evidence="2">KCTC 12870</strain>
    </source>
</reference>
<keyword evidence="3" id="KW-1185">Reference proteome</keyword>
<keyword evidence="1" id="KW-0732">Signal</keyword>
<evidence type="ECO:0000256" key="1">
    <source>
        <dbReference type="SAM" id="SignalP"/>
    </source>
</evidence>
<comment type="caution">
    <text evidence="2">The sequence shown here is derived from an EMBL/GenBank/DDBJ whole genome shotgun (WGS) entry which is preliminary data.</text>
</comment>
<dbReference type="EMBL" id="BMXG01000001">
    <property type="protein sequence ID" value="GHB90316.1"/>
    <property type="molecule type" value="Genomic_DNA"/>
</dbReference>
<gene>
    <name evidence="2" type="ORF">GCM10007047_01250</name>
</gene>
<feature type="signal peptide" evidence="1">
    <location>
        <begin position="1"/>
        <end position="26"/>
    </location>
</feature>
<accession>A0A8J3D8N0</accession>